<evidence type="ECO:0000256" key="1">
    <source>
        <dbReference type="ARBA" id="ARBA00009568"/>
    </source>
</evidence>
<dbReference type="PANTHER" id="PTHR20978:SF0">
    <property type="entry name" value="SPLICING FACTOR 3B SUBUNIT 5"/>
    <property type="match status" value="1"/>
</dbReference>
<evidence type="ECO:0000256" key="2">
    <source>
        <dbReference type="PIRNR" id="PIRNR037010"/>
    </source>
</evidence>
<dbReference type="GO" id="GO:0071011">
    <property type="term" value="C:precatalytic spliceosome"/>
    <property type="evidence" value="ECO:0007669"/>
    <property type="project" value="TreeGrafter"/>
</dbReference>
<evidence type="ECO:0000313" key="3">
    <source>
        <dbReference type="EMBL" id="BEI93598.1"/>
    </source>
</evidence>
<dbReference type="KEGG" id="ccac:CcaHIS019_0600570"/>
<dbReference type="PANTHER" id="PTHR20978">
    <property type="entry name" value="SPLICING FACTOR 3B SUBUNIT 5"/>
    <property type="match status" value="1"/>
</dbReference>
<keyword evidence="4" id="KW-1185">Reference proteome</keyword>
<dbReference type="Pfam" id="PF07189">
    <property type="entry name" value="SF3b10"/>
    <property type="match status" value="1"/>
</dbReference>
<dbReference type="AlphaFoldDB" id="A0AA48L820"/>
<dbReference type="EMBL" id="AP028217">
    <property type="protein sequence ID" value="BEI93598.1"/>
    <property type="molecule type" value="Genomic_DNA"/>
</dbReference>
<dbReference type="PIRSF" id="PIRSF037010">
    <property type="entry name" value="Splicing_factor_3B_subunit_5"/>
    <property type="match status" value="1"/>
</dbReference>
<comment type="similarity">
    <text evidence="1 2">Belongs to the SF3B5 family.</text>
</comment>
<dbReference type="GO" id="GO:0005686">
    <property type="term" value="C:U2 snRNP"/>
    <property type="evidence" value="ECO:0007669"/>
    <property type="project" value="TreeGrafter"/>
</dbReference>
<protein>
    <recommendedName>
        <fullName evidence="2">Splicing factor subunit</fullName>
    </recommendedName>
</protein>
<gene>
    <name evidence="3" type="ORF">CcaverHIS019_0600570</name>
</gene>
<sequence length="86" mass="9746">MSELRYTANTSLEQLHSRYVGTGHADMTKFEWVTHMHRDTLSSIVGHPPLLAYLSIADGECQARERYEVIERMLQPCGVPPGKTDD</sequence>
<organism evidence="3 4">
    <name type="scientific">Cutaneotrichosporon cavernicola</name>
    <dbReference type="NCBI Taxonomy" id="279322"/>
    <lineage>
        <taxon>Eukaryota</taxon>
        <taxon>Fungi</taxon>
        <taxon>Dikarya</taxon>
        <taxon>Basidiomycota</taxon>
        <taxon>Agaricomycotina</taxon>
        <taxon>Tremellomycetes</taxon>
        <taxon>Trichosporonales</taxon>
        <taxon>Trichosporonaceae</taxon>
        <taxon>Cutaneotrichosporon</taxon>
    </lineage>
</organism>
<evidence type="ECO:0000313" key="4">
    <source>
        <dbReference type="Proteomes" id="UP001233271"/>
    </source>
</evidence>
<proteinExistence type="inferred from homology"/>
<dbReference type="Proteomes" id="UP001233271">
    <property type="component" value="Chromosome 6"/>
</dbReference>
<name>A0AA48L820_9TREE</name>
<accession>A0AA48L820</accession>
<reference evidence="3" key="1">
    <citation type="journal article" date="2023" name="BMC Genomics">
        <title>Chromosome-level genome assemblies of Cutaneotrichosporon spp. (Trichosporonales, Basidiomycota) reveal imbalanced evolution between nucleotide sequences and chromosome synteny.</title>
        <authorList>
            <person name="Kobayashi Y."/>
            <person name="Kayamori A."/>
            <person name="Aoki K."/>
            <person name="Shiwa Y."/>
            <person name="Matsutani M."/>
            <person name="Fujita N."/>
            <person name="Sugita T."/>
            <person name="Iwasaki W."/>
            <person name="Tanaka N."/>
            <person name="Takashima M."/>
        </authorList>
    </citation>
    <scope>NUCLEOTIDE SEQUENCE</scope>
    <source>
        <strain evidence="3">HIS019</strain>
    </source>
</reference>
<dbReference type="GO" id="GO:0000398">
    <property type="term" value="P:mRNA splicing, via spliceosome"/>
    <property type="evidence" value="ECO:0007669"/>
    <property type="project" value="UniProtKB-UniRule"/>
</dbReference>
<dbReference type="InterPro" id="IPR009846">
    <property type="entry name" value="SF3b5/RDS3-10"/>
</dbReference>
<dbReference type="GeneID" id="85497468"/>
<dbReference type="InterPro" id="IPR017089">
    <property type="entry name" value="Splicing_factor_3B_subunit_5"/>
</dbReference>
<dbReference type="RefSeq" id="XP_060458863.1">
    <property type="nucleotide sequence ID" value="XM_060602473.1"/>
</dbReference>